<sequence length="356" mass="39616">MDPSRATATSVNGFYNFMARGLNDLDQTLIANSSPAAPVLTSAQFLQKVLSCLQSFHTQLTILVQKLHLPVGDKWLDEYMDESSRLWEACHIIKSGLSGIEPFYTSGLNVAASFNPQISRQVIRAIVGCQRQMAGLEEDNRSLLETRIRALTINVDRHHHHHHHRYNHQQSRMRMESTRMSNAFSGFRGVLYAMRRATSLLLAILFGGLVYYSWPEYSSSSFFDLDQDEEGYSTASSSSLVGAMARLHQRVGDGMMMMMNGNLNGNGGIVMKEFGEAKEALGELKVELERVVESSSPLTEEEGVDVGGIVGGKVEKVERSFGKLRSGVEAMIGGLDDFFDEIVEGRKKLLEICSHR</sequence>
<reference evidence="2 3" key="1">
    <citation type="submission" date="2024-04" db="EMBL/GenBank/DDBJ databases">
        <authorList>
            <person name="Fracassetti M."/>
        </authorList>
    </citation>
    <scope>NUCLEOTIDE SEQUENCE [LARGE SCALE GENOMIC DNA]</scope>
</reference>
<accession>A0AAV2C9N1</accession>
<feature type="transmembrane region" description="Helical" evidence="1">
    <location>
        <begin position="197"/>
        <end position="214"/>
    </location>
</feature>
<keyword evidence="1" id="KW-1133">Transmembrane helix</keyword>
<dbReference type="AlphaFoldDB" id="A0AAV2C9N1"/>
<name>A0AAV2C9N1_9ROSI</name>
<evidence type="ECO:0000313" key="3">
    <source>
        <dbReference type="Proteomes" id="UP001497516"/>
    </source>
</evidence>
<protein>
    <submittedName>
        <fullName evidence="2">Uncharacterized protein</fullName>
    </submittedName>
</protein>
<organism evidence="2 3">
    <name type="scientific">Linum trigynum</name>
    <dbReference type="NCBI Taxonomy" id="586398"/>
    <lineage>
        <taxon>Eukaryota</taxon>
        <taxon>Viridiplantae</taxon>
        <taxon>Streptophyta</taxon>
        <taxon>Embryophyta</taxon>
        <taxon>Tracheophyta</taxon>
        <taxon>Spermatophyta</taxon>
        <taxon>Magnoliopsida</taxon>
        <taxon>eudicotyledons</taxon>
        <taxon>Gunneridae</taxon>
        <taxon>Pentapetalae</taxon>
        <taxon>rosids</taxon>
        <taxon>fabids</taxon>
        <taxon>Malpighiales</taxon>
        <taxon>Linaceae</taxon>
        <taxon>Linum</taxon>
    </lineage>
</organism>
<evidence type="ECO:0000256" key="1">
    <source>
        <dbReference type="SAM" id="Phobius"/>
    </source>
</evidence>
<keyword evidence="1" id="KW-0812">Transmembrane</keyword>
<keyword evidence="1" id="KW-0472">Membrane</keyword>
<evidence type="ECO:0000313" key="2">
    <source>
        <dbReference type="EMBL" id="CAL1352596.1"/>
    </source>
</evidence>
<dbReference type="Proteomes" id="UP001497516">
    <property type="component" value="Chromosome 1"/>
</dbReference>
<proteinExistence type="predicted"/>
<dbReference type="EMBL" id="OZ034813">
    <property type="protein sequence ID" value="CAL1352596.1"/>
    <property type="molecule type" value="Genomic_DNA"/>
</dbReference>
<gene>
    <name evidence="2" type="ORF">LTRI10_LOCUS556</name>
</gene>
<dbReference type="PANTHER" id="PTHR31509">
    <property type="entry name" value="BPS1-LIKE PROTEIN"/>
    <property type="match status" value="1"/>
</dbReference>
<keyword evidence="3" id="KW-1185">Reference proteome</keyword>